<keyword evidence="2" id="KW-0808">Transferase</keyword>
<dbReference type="OrthoDB" id="3541261at2"/>
<dbReference type="InterPro" id="IPR002052">
    <property type="entry name" value="DNA_methylase_N6_adenine_CS"/>
</dbReference>
<gene>
    <name evidence="5" type="ORF">SAMN05443377_12242</name>
</gene>
<dbReference type="PANTHER" id="PTHR12829">
    <property type="entry name" value="N6-ADENOSINE-METHYLTRANSFERASE"/>
    <property type="match status" value="1"/>
</dbReference>
<sequence>MNINAIEDASSILPSGSTEASAPLANMNTAAEPYDAVLADPPWQGQGGEKHYPTMPLSRIAGMGDAIRAHTKPDSWLFLWTTKSLIEEAKDVMKAWSYEVGDWITWGKLNRYGFGKKHIGILHASEILLVGTRGDVVSDYRAQPDWFVSPSGRHAEKPLEQYAIAERIAGPDARILELFARTRRPDPRYGFWGNELETCDVNFAPWGYPVPADKTFHRKNAAGGGVGDA</sequence>
<dbReference type="PROSITE" id="PS00092">
    <property type="entry name" value="N6_MTASE"/>
    <property type="match status" value="1"/>
</dbReference>
<evidence type="ECO:0000256" key="3">
    <source>
        <dbReference type="ARBA" id="ARBA00022691"/>
    </source>
</evidence>
<evidence type="ECO:0000313" key="6">
    <source>
        <dbReference type="Proteomes" id="UP000198815"/>
    </source>
</evidence>
<evidence type="ECO:0000313" key="5">
    <source>
        <dbReference type="EMBL" id="SER96010.1"/>
    </source>
</evidence>
<protein>
    <submittedName>
        <fullName evidence="5">N6-adenosine-specific RNA methylase IME4</fullName>
    </submittedName>
</protein>
<proteinExistence type="inferred from homology"/>
<dbReference type="EMBL" id="FOGZ01000022">
    <property type="protein sequence ID" value="SER96010.1"/>
    <property type="molecule type" value="Genomic_DNA"/>
</dbReference>
<evidence type="ECO:0000256" key="1">
    <source>
        <dbReference type="ARBA" id="ARBA00022603"/>
    </source>
</evidence>
<keyword evidence="6" id="KW-1185">Reference proteome</keyword>
<dbReference type="AlphaFoldDB" id="A0A1H9TF92"/>
<name>A0A1H9TF92_9ACTN</name>
<evidence type="ECO:0000256" key="2">
    <source>
        <dbReference type="ARBA" id="ARBA00022679"/>
    </source>
</evidence>
<accession>A0A1H9TF92</accession>
<keyword evidence="3" id="KW-0949">S-adenosyl-L-methionine</keyword>
<dbReference type="RefSeq" id="WP_091970700.1">
    <property type="nucleotide sequence ID" value="NZ_FOGZ01000022.1"/>
</dbReference>
<dbReference type="GO" id="GO:0032259">
    <property type="term" value="P:methylation"/>
    <property type="evidence" value="ECO:0007669"/>
    <property type="project" value="UniProtKB-KW"/>
</dbReference>
<evidence type="ECO:0000256" key="4">
    <source>
        <dbReference type="PROSITE-ProRule" id="PRU00489"/>
    </source>
</evidence>
<dbReference type="Proteomes" id="UP000198815">
    <property type="component" value="Unassembled WGS sequence"/>
</dbReference>
<dbReference type="GO" id="GO:0003676">
    <property type="term" value="F:nucleic acid binding"/>
    <property type="evidence" value="ECO:0007669"/>
    <property type="project" value="InterPro"/>
</dbReference>
<dbReference type="InterPro" id="IPR029063">
    <property type="entry name" value="SAM-dependent_MTases_sf"/>
</dbReference>
<dbReference type="InterPro" id="IPR007757">
    <property type="entry name" value="MT-A70-like"/>
</dbReference>
<reference evidence="6" key="1">
    <citation type="submission" date="2016-10" db="EMBL/GenBank/DDBJ databases">
        <authorList>
            <person name="Varghese N."/>
            <person name="Submissions S."/>
        </authorList>
    </citation>
    <scope>NUCLEOTIDE SEQUENCE [LARGE SCALE GENOMIC DNA]</scope>
    <source>
        <strain evidence="6">DSM 16859</strain>
    </source>
</reference>
<dbReference type="Pfam" id="PF05063">
    <property type="entry name" value="MT-A70"/>
    <property type="match status" value="1"/>
</dbReference>
<dbReference type="STRING" id="64702.SAMN05443377_12242"/>
<comment type="similarity">
    <text evidence="4">Belongs to the MT-A70-like family.</text>
</comment>
<dbReference type="PROSITE" id="PS51143">
    <property type="entry name" value="MT_A70"/>
    <property type="match status" value="1"/>
</dbReference>
<organism evidence="5 6">
    <name type="scientific">Propionibacterium cyclohexanicum</name>
    <dbReference type="NCBI Taxonomy" id="64702"/>
    <lineage>
        <taxon>Bacteria</taxon>
        <taxon>Bacillati</taxon>
        <taxon>Actinomycetota</taxon>
        <taxon>Actinomycetes</taxon>
        <taxon>Propionibacteriales</taxon>
        <taxon>Propionibacteriaceae</taxon>
        <taxon>Propionibacterium</taxon>
    </lineage>
</organism>
<dbReference type="SUPFAM" id="SSF53335">
    <property type="entry name" value="S-adenosyl-L-methionine-dependent methyltransferases"/>
    <property type="match status" value="1"/>
</dbReference>
<dbReference type="PANTHER" id="PTHR12829:SF7">
    <property type="entry name" value="N6-ADENOSINE-METHYLTRANSFERASE CATALYTIC SUBUNIT"/>
    <property type="match status" value="1"/>
</dbReference>
<dbReference type="GO" id="GO:0008168">
    <property type="term" value="F:methyltransferase activity"/>
    <property type="evidence" value="ECO:0007669"/>
    <property type="project" value="UniProtKB-KW"/>
</dbReference>
<keyword evidence="1 5" id="KW-0489">Methyltransferase</keyword>